<dbReference type="NCBIfam" id="TIGR00549">
    <property type="entry name" value="mevalon_kin"/>
    <property type="match status" value="1"/>
</dbReference>
<comment type="similarity">
    <text evidence="2 18">Belongs to the GHMP kinase family. Mevalonate kinase subfamily.</text>
</comment>
<gene>
    <name evidence="21" type="ORF">KK1_010491</name>
</gene>
<evidence type="ECO:0000256" key="9">
    <source>
        <dbReference type="ARBA" id="ARBA00022777"/>
    </source>
</evidence>
<dbReference type="PANTHER" id="PTHR43290:SF2">
    <property type="entry name" value="MEVALONATE KINASE"/>
    <property type="match status" value="1"/>
</dbReference>
<evidence type="ECO:0000256" key="4">
    <source>
        <dbReference type="ARBA" id="ARBA00022490"/>
    </source>
</evidence>
<dbReference type="EC" id="2.7.1.36" evidence="3 18"/>
<evidence type="ECO:0000256" key="17">
    <source>
        <dbReference type="ARBA" id="ARBA00029438"/>
    </source>
</evidence>
<comment type="pathway">
    <text evidence="17 18">Isoprenoid biosynthesis; isopentenyl diphosphate biosynthesis via mevalonate pathway; isopentenyl diphosphate from (R)-mevalonate: step 1/3.</text>
</comment>
<keyword evidence="7" id="KW-0479">Metal-binding</keyword>
<evidence type="ECO:0000313" key="21">
    <source>
        <dbReference type="EMBL" id="KYP71242.1"/>
    </source>
</evidence>
<evidence type="ECO:0000256" key="6">
    <source>
        <dbReference type="ARBA" id="ARBA00022679"/>
    </source>
</evidence>
<evidence type="ECO:0000256" key="7">
    <source>
        <dbReference type="ARBA" id="ARBA00022723"/>
    </source>
</evidence>
<dbReference type="InterPro" id="IPR014721">
    <property type="entry name" value="Ribsml_uS5_D2-typ_fold_subgr"/>
</dbReference>
<sequence length="384" mass="40693">MEVKARAPGKIILTGEHAVVHGSTAVATSIGLYTYVSLRFTTPSDDEDLLKLHLKDTALEFSWPVSRVRGAFPESAAQLSSTPTSCSVENAKAIAALVEHLDIPEAKIGLASGVSAFLWLYSSIQGFKPATVVVTSELPLGSGLGSSASYCVALAAALLACTDSVSTDVNHQGWLSFGEKDLELVNKWAFEGEKIIHGKPSGIDNTVSAYGNIISFKSGNLTHMKSDMTLKMLITNTKVGRNTKALVAGVSERMLRHPDIMAFVFSAVDSISNELTAILKSPTPDELSVTEKEEKIEELMEMNQGLLQSMGVSHATIETVLRTTLKYKLASKLTGAGGGGCVLTLLPTCTVVDKVVSELESCGFQCFIAEIGGTGVEINFGASS</sequence>
<dbReference type="SUPFAM" id="SSF55060">
    <property type="entry name" value="GHMP Kinase, C-terminal domain"/>
    <property type="match status" value="1"/>
</dbReference>
<dbReference type="Gramene" id="C.cajan_10201.t">
    <property type="protein sequence ID" value="C.cajan_10201.t"/>
    <property type="gene ID" value="C.cajan_10201"/>
</dbReference>
<evidence type="ECO:0000256" key="10">
    <source>
        <dbReference type="ARBA" id="ARBA00022840"/>
    </source>
</evidence>
<evidence type="ECO:0000256" key="14">
    <source>
        <dbReference type="ARBA" id="ARBA00023098"/>
    </source>
</evidence>
<evidence type="ECO:0000256" key="3">
    <source>
        <dbReference type="ARBA" id="ARBA00012103"/>
    </source>
</evidence>
<keyword evidence="4 18" id="KW-0963">Cytoplasm</keyword>
<keyword evidence="11" id="KW-0460">Magnesium</keyword>
<dbReference type="PROSITE" id="PS00627">
    <property type="entry name" value="GHMP_KINASES_ATP"/>
    <property type="match status" value="1"/>
</dbReference>
<dbReference type="PRINTS" id="PR00959">
    <property type="entry name" value="MEVGALKINASE"/>
</dbReference>
<dbReference type="GO" id="GO:0005524">
    <property type="term" value="F:ATP binding"/>
    <property type="evidence" value="ECO:0007669"/>
    <property type="project" value="UniProtKB-KW"/>
</dbReference>
<dbReference type="InterPro" id="IPR006205">
    <property type="entry name" value="Mev_gal_kin"/>
</dbReference>
<evidence type="ECO:0000256" key="8">
    <source>
        <dbReference type="ARBA" id="ARBA00022741"/>
    </source>
</evidence>
<evidence type="ECO:0000256" key="15">
    <source>
        <dbReference type="ARBA" id="ARBA00023166"/>
    </source>
</evidence>
<keyword evidence="9 18" id="KW-0418">Kinase</keyword>
<dbReference type="UniPathway" id="UPA00057">
    <property type="reaction ID" value="UER00098"/>
</dbReference>
<keyword evidence="22" id="KW-1185">Reference proteome</keyword>
<accession>A0A151TVY5</accession>
<dbReference type="PANTHER" id="PTHR43290">
    <property type="entry name" value="MEVALONATE KINASE"/>
    <property type="match status" value="1"/>
</dbReference>
<dbReference type="FunFam" id="3.30.70.890:FF:000003">
    <property type="entry name" value="Mevalonate kinase"/>
    <property type="match status" value="1"/>
</dbReference>
<keyword evidence="14 18" id="KW-0443">Lipid metabolism</keyword>
<keyword evidence="15 18" id="KW-1207">Sterol metabolism</keyword>
<evidence type="ECO:0000256" key="5">
    <source>
        <dbReference type="ARBA" id="ARBA00022516"/>
    </source>
</evidence>
<dbReference type="STRING" id="3821.A0A151TVY5"/>
<keyword evidence="16 18" id="KW-0753">Steroid metabolism</keyword>
<dbReference type="GO" id="GO:0019287">
    <property type="term" value="P:isopentenyl diphosphate biosynthetic process, mevalonate pathway"/>
    <property type="evidence" value="ECO:0007669"/>
    <property type="project" value="UniProtKB-UniPathway"/>
</dbReference>
<dbReference type="GO" id="GO:0046872">
    <property type="term" value="F:metal ion binding"/>
    <property type="evidence" value="ECO:0007669"/>
    <property type="project" value="UniProtKB-KW"/>
</dbReference>
<comment type="catalytic activity">
    <reaction evidence="18">
        <text>(R)-mevalonate + ATP = (R)-5-phosphomevalonate + ADP + H(+)</text>
        <dbReference type="Rhea" id="RHEA:17065"/>
        <dbReference type="ChEBI" id="CHEBI:15378"/>
        <dbReference type="ChEBI" id="CHEBI:30616"/>
        <dbReference type="ChEBI" id="CHEBI:36464"/>
        <dbReference type="ChEBI" id="CHEBI:58146"/>
        <dbReference type="ChEBI" id="CHEBI:456216"/>
        <dbReference type="EC" id="2.7.1.36"/>
    </reaction>
</comment>
<comment type="subcellular location">
    <subcellularLocation>
        <location evidence="1 18">Cytoplasm</location>
    </subcellularLocation>
</comment>
<dbReference type="InterPro" id="IPR013750">
    <property type="entry name" value="GHMP_kinase_C_dom"/>
</dbReference>
<evidence type="ECO:0000256" key="12">
    <source>
        <dbReference type="ARBA" id="ARBA00022955"/>
    </source>
</evidence>
<evidence type="ECO:0000256" key="18">
    <source>
        <dbReference type="RuleBase" id="RU363087"/>
    </source>
</evidence>
<keyword evidence="10 18" id="KW-0067">ATP-binding</keyword>
<dbReference type="Pfam" id="PF08544">
    <property type="entry name" value="GHMP_kinases_C"/>
    <property type="match status" value="1"/>
</dbReference>
<dbReference type="InterPro" id="IPR006203">
    <property type="entry name" value="GHMP_knse_ATP-bd_CS"/>
</dbReference>
<dbReference type="FunFam" id="3.30.230.10:FF:000027">
    <property type="entry name" value="Mevalonate kinase"/>
    <property type="match status" value="1"/>
</dbReference>
<dbReference type="GO" id="GO:0005829">
    <property type="term" value="C:cytosol"/>
    <property type="evidence" value="ECO:0007669"/>
    <property type="project" value="TreeGrafter"/>
</dbReference>
<dbReference type="Proteomes" id="UP000075243">
    <property type="component" value="Chromosome 3"/>
</dbReference>
<dbReference type="InterPro" id="IPR006204">
    <property type="entry name" value="GHMP_kinase_N_dom"/>
</dbReference>
<dbReference type="Pfam" id="PF00288">
    <property type="entry name" value="GHMP_kinases_N"/>
    <property type="match status" value="1"/>
</dbReference>
<keyword evidence="5 18" id="KW-0444">Lipid biosynthesis</keyword>
<dbReference type="InterPro" id="IPR036554">
    <property type="entry name" value="GHMP_kinase_C_sf"/>
</dbReference>
<keyword evidence="6 18" id="KW-0808">Transferase</keyword>
<dbReference type="Gene3D" id="3.30.230.10">
    <property type="match status" value="1"/>
</dbReference>
<keyword evidence="13 18" id="KW-0756">Sterol biosynthesis</keyword>
<feature type="domain" description="GHMP kinase N-terminal" evidence="19">
    <location>
        <begin position="125"/>
        <end position="211"/>
    </location>
</feature>
<dbReference type="EMBL" id="CM003605">
    <property type="protein sequence ID" value="KYP71242.1"/>
    <property type="molecule type" value="Genomic_DNA"/>
</dbReference>
<proteinExistence type="inferred from homology"/>
<protein>
    <recommendedName>
        <fullName evidence="3 18">Mevalonate kinase</fullName>
        <shortName evidence="18">MK</shortName>
        <ecNumber evidence="3 18">2.7.1.36</ecNumber>
    </recommendedName>
</protein>
<dbReference type="GO" id="GO:0004496">
    <property type="term" value="F:mevalonate kinase activity"/>
    <property type="evidence" value="ECO:0007669"/>
    <property type="project" value="UniProtKB-EC"/>
</dbReference>
<name>A0A151TVY5_CAJCA</name>
<evidence type="ECO:0000313" key="22">
    <source>
        <dbReference type="Proteomes" id="UP000075243"/>
    </source>
</evidence>
<dbReference type="OMA" id="LMDFNHG"/>
<organism evidence="21 22">
    <name type="scientific">Cajanus cajan</name>
    <name type="common">Pigeon pea</name>
    <name type="synonym">Cajanus indicus</name>
    <dbReference type="NCBI Taxonomy" id="3821"/>
    <lineage>
        <taxon>Eukaryota</taxon>
        <taxon>Viridiplantae</taxon>
        <taxon>Streptophyta</taxon>
        <taxon>Embryophyta</taxon>
        <taxon>Tracheophyta</taxon>
        <taxon>Spermatophyta</taxon>
        <taxon>Magnoliopsida</taxon>
        <taxon>eudicotyledons</taxon>
        <taxon>Gunneridae</taxon>
        <taxon>Pentapetalae</taxon>
        <taxon>rosids</taxon>
        <taxon>fabids</taxon>
        <taxon>Fabales</taxon>
        <taxon>Fabaceae</taxon>
        <taxon>Papilionoideae</taxon>
        <taxon>50 kb inversion clade</taxon>
        <taxon>NPAAA clade</taxon>
        <taxon>indigoferoid/millettioid clade</taxon>
        <taxon>Phaseoleae</taxon>
        <taxon>Cajanus</taxon>
    </lineage>
</organism>
<reference evidence="21 22" key="1">
    <citation type="journal article" date="2012" name="Nat. Biotechnol.">
        <title>Draft genome sequence of pigeonpea (Cajanus cajan), an orphan legume crop of resource-poor farmers.</title>
        <authorList>
            <person name="Varshney R.K."/>
            <person name="Chen W."/>
            <person name="Li Y."/>
            <person name="Bharti A.K."/>
            <person name="Saxena R.K."/>
            <person name="Schlueter J.A."/>
            <person name="Donoghue M.T."/>
            <person name="Azam S."/>
            <person name="Fan G."/>
            <person name="Whaley A.M."/>
            <person name="Farmer A.D."/>
            <person name="Sheridan J."/>
            <person name="Iwata A."/>
            <person name="Tuteja R."/>
            <person name="Penmetsa R.V."/>
            <person name="Wu W."/>
            <person name="Upadhyaya H.D."/>
            <person name="Yang S.P."/>
            <person name="Shah T."/>
            <person name="Saxena K.B."/>
            <person name="Michael T."/>
            <person name="McCombie W.R."/>
            <person name="Yang B."/>
            <person name="Zhang G."/>
            <person name="Yang H."/>
            <person name="Wang J."/>
            <person name="Spillane C."/>
            <person name="Cook D.R."/>
            <person name="May G.D."/>
            <person name="Xu X."/>
            <person name="Jackson S.A."/>
        </authorList>
    </citation>
    <scope>NUCLEOTIDE SEQUENCE [LARGE SCALE GENOMIC DNA]</scope>
    <source>
        <strain evidence="22">cv. Asha</strain>
    </source>
</reference>
<evidence type="ECO:0000256" key="16">
    <source>
        <dbReference type="ARBA" id="ARBA00023221"/>
    </source>
</evidence>
<evidence type="ECO:0000256" key="2">
    <source>
        <dbReference type="ARBA" id="ARBA00006495"/>
    </source>
</evidence>
<dbReference type="GO" id="GO:0016126">
    <property type="term" value="P:sterol biosynthetic process"/>
    <property type="evidence" value="ECO:0007669"/>
    <property type="project" value="UniProtKB-KW"/>
</dbReference>
<evidence type="ECO:0000256" key="13">
    <source>
        <dbReference type="ARBA" id="ARBA00023011"/>
    </source>
</evidence>
<dbReference type="Gene3D" id="3.30.70.890">
    <property type="entry name" value="GHMP kinase, C-terminal domain"/>
    <property type="match status" value="1"/>
</dbReference>
<evidence type="ECO:0000259" key="20">
    <source>
        <dbReference type="Pfam" id="PF08544"/>
    </source>
</evidence>
<evidence type="ECO:0000259" key="19">
    <source>
        <dbReference type="Pfam" id="PF00288"/>
    </source>
</evidence>
<dbReference type="AlphaFoldDB" id="A0A151TVY5"/>
<keyword evidence="8 18" id="KW-0547">Nucleotide-binding</keyword>
<dbReference type="SUPFAM" id="SSF54211">
    <property type="entry name" value="Ribosomal protein S5 domain 2-like"/>
    <property type="match status" value="1"/>
</dbReference>
<keyword evidence="12 18" id="KW-0752">Steroid biosynthesis</keyword>
<evidence type="ECO:0000256" key="1">
    <source>
        <dbReference type="ARBA" id="ARBA00004496"/>
    </source>
</evidence>
<evidence type="ECO:0000256" key="11">
    <source>
        <dbReference type="ARBA" id="ARBA00022842"/>
    </source>
</evidence>
<dbReference type="InterPro" id="IPR020568">
    <property type="entry name" value="Ribosomal_Su5_D2-typ_SF"/>
</dbReference>
<feature type="domain" description="GHMP kinase C-terminal" evidence="20">
    <location>
        <begin position="294"/>
        <end position="360"/>
    </location>
</feature>